<sequence length="601" mass="68838">MDLFTFYPEYHVLVCKSCAYAVAPPHLATHIATKHANHICGRDNLHSATKVAATLASRLEEEYDLLDPTTNSIPRPPPTRPPFPNLKLYRGYQCTRCDFTRTKTKTALREMDTHFNVHRVIARRRGRPAKRADTLEEDREPMFKEIYCQRFFVRGAQAKYFEVNVPSALQTLAKSRPKGHTDLYRALIDEQLTAGNHEQEVRAEIYSSQVTETEVSPWLEMTRWPRYFNGLKMADVAPLAYAANPVTEPALVVLAESFERLIEHAHQSIREDRISVFDQAQINSFVAGRSGKHDRMLMVKLKKSTFRAYKGLWKRLLCFVYRTSQPTQIVPLPHRLTNAQLFYLDRVLLLAEELSSLQCQSRSDGSRTERAGVGEVVQDLDKACLLLCIALLDHTLQGDHFESVILSFLAVLGIDDSPGGVFRGPLSYSPDLSKFIKMAQMLVVQRLVVAAEEGEVEHPSDMLDEMRERFMVRGSRTAFDWACRLRTYAKKVVSNTTSLGYIAWSEDGTSVTYKDTGFSMDALRKFIAVQVNKAQQELEHLLLLHPEETCDNIVPPVHLHRLLDDHSNRQKGWNFTRDQRNADQFRDVSDRWLLERVLEND</sequence>
<dbReference type="OrthoDB" id="3944494at2759"/>
<accession>A0A9W8Z504</accession>
<dbReference type="Proteomes" id="UP001140510">
    <property type="component" value="Unassembled WGS sequence"/>
</dbReference>
<gene>
    <name evidence="1" type="ORF">N0V91_009713</name>
</gene>
<proteinExistence type="predicted"/>
<dbReference type="AlphaFoldDB" id="A0A9W8Z504"/>
<comment type="caution">
    <text evidence="1">The sequence shown here is derived from an EMBL/GenBank/DDBJ whole genome shotgun (WGS) entry which is preliminary data.</text>
</comment>
<name>A0A9W8Z504_9PLEO</name>
<organism evidence="1 2">
    <name type="scientific">Didymella pomorum</name>
    <dbReference type="NCBI Taxonomy" id="749634"/>
    <lineage>
        <taxon>Eukaryota</taxon>
        <taxon>Fungi</taxon>
        <taxon>Dikarya</taxon>
        <taxon>Ascomycota</taxon>
        <taxon>Pezizomycotina</taxon>
        <taxon>Dothideomycetes</taxon>
        <taxon>Pleosporomycetidae</taxon>
        <taxon>Pleosporales</taxon>
        <taxon>Pleosporineae</taxon>
        <taxon>Didymellaceae</taxon>
        <taxon>Didymella</taxon>
    </lineage>
</organism>
<evidence type="ECO:0000313" key="1">
    <source>
        <dbReference type="EMBL" id="KAJ4399102.1"/>
    </source>
</evidence>
<dbReference type="InterPro" id="IPR022698">
    <property type="entry name" value="OrsD"/>
</dbReference>
<dbReference type="Pfam" id="PF12013">
    <property type="entry name" value="OrsD"/>
    <property type="match status" value="1"/>
</dbReference>
<evidence type="ECO:0000313" key="2">
    <source>
        <dbReference type="Proteomes" id="UP001140510"/>
    </source>
</evidence>
<keyword evidence="2" id="KW-1185">Reference proteome</keyword>
<protein>
    <submittedName>
        <fullName evidence="1">Uncharacterized protein</fullName>
    </submittedName>
</protein>
<dbReference type="EMBL" id="JAPEVA010000114">
    <property type="protein sequence ID" value="KAJ4399102.1"/>
    <property type="molecule type" value="Genomic_DNA"/>
</dbReference>
<reference evidence="1" key="1">
    <citation type="submission" date="2022-10" db="EMBL/GenBank/DDBJ databases">
        <title>Tapping the CABI collections for fungal endophytes: first genome assemblies for Collariella, Neodidymelliopsis, Ascochyta clinopodiicola, Didymella pomorum, Didymosphaeria variabile, Neocosmospora piperis and Neocucurbitaria cava.</title>
        <authorList>
            <person name="Hill R."/>
        </authorList>
    </citation>
    <scope>NUCLEOTIDE SEQUENCE</scope>
    <source>
        <strain evidence="1">IMI 355091</strain>
    </source>
</reference>